<accession>A0A9D4V9H3</accession>
<comment type="caution">
    <text evidence="5">The sequence shown here is derived from an EMBL/GenBank/DDBJ whole genome shotgun (WGS) entry which is preliminary data.</text>
</comment>
<evidence type="ECO:0000256" key="3">
    <source>
        <dbReference type="PROSITE-ProRule" id="PRU00266"/>
    </source>
</evidence>
<dbReference type="SUPFAM" id="SSF54768">
    <property type="entry name" value="dsRNA-binding domain-like"/>
    <property type="match status" value="2"/>
</dbReference>
<dbReference type="OrthoDB" id="1904943at2759"/>
<dbReference type="PANTHER" id="PTHR46031:SF35">
    <property type="entry name" value="DRBM DOMAIN-CONTAINING PROTEIN"/>
    <property type="match status" value="1"/>
</dbReference>
<reference evidence="5" key="1">
    <citation type="submission" date="2021-01" db="EMBL/GenBank/DDBJ databases">
        <title>Adiantum capillus-veneris genome.</title>
        <authorList>
            <person name="Fang Y."/>
            <person name="Liao Q."/>
        </authorList>
    </citation>
    <scope>NUCLEOTIDE SEQUENCE</scope>
    <source>
        <strain evidence="5">H3</strain>
        <tissue evidence="5">Leaf</tissue>
    </source>
</reference>
<keyword evidence="1" id="KW-0677">Repeat</keyword>
<feature type="domain" description="DRBM" evidence="4">
    <location>
        <begin position="73"/>
        <end position="136"/>
    </location>
</feature>
<evidence type="ECO:0000313" key="6">
    <source>
        <dbReference type="Proteomes" id="UP000886520"/>
    </source>
</evidence>
<dbReference type="EMBL" id="JABFUD020000003">
    <property type="protein sequence ID" value="KAI5081935.1"/>
    <property type="molecule type" value="Genomic_DNA"/>
</dbReference>
<evidence type="ECO:0000256" key="1">
    <source>
        <dbReference type="ARBA" id="ARBA00022737"/>
    </source>
</evidence>
<keyword evidence="6" id="KW-1185">Reference proteome</keyword>
<dbReference type="Proteomes" id="UP000886520">
    <property type="component" value="Chromosome 2"/>
</dbReference>
<name>A0A9D4V9H3_ADICA</name>
<sequence>MFKNQLGEYAQKPGLAAPIYDIKIEGPCHEPQFKASVIIDGLSTTTSERHAATEVALVALGKPKIGQLHESGPCKNLLQEYAQKCKLPLPVYSVVQTGEVHSPMFSATVDIAGVHYNGGKCKFKKEAEIQAAKAALVANFADSGPSYLDAAEDQAADAVEDQGNTRLRYIEQTTDAEVVNNNGAEVDNSDHLQKHPVISLHKSPSKRFVNKSW</sequence>
<dbReference type="Gene3D" id="3.30.160.20">
    <property type="match status" value="2"/>
</dbReference>
<dbReference type="SMART" id="SM00358">
    <property type="entry name" value="DSRM"/>
    <property type="match status" value="2"/>
</dbReference>
<dbReference type="PANTHER" id="PTHR46031">
    <property type="match status" value="1"/>
</dbReference>
<dbReference type="AlphaFoldDB" id="A0A9D4V9H3"/>
<keyword evidence="2 3" id="KW-0694">RNA-binding</keyword>
<protein>
    <recommendedName>
        <fullName evidence="4">DRBM domain-containing protein</fullName>
    </recommendedName>
</protein>
<evidence type="ECO:0000313" key="5">
    <source>
        <dbReference type="EMBL" id="KAI5081935.1"/>
    </source>
</evidence>
<proteinExistence type="predicted"/>
<organism evidence="5 6">
    <name type="scientific">Adiantum capillus-veneris</name>
    <name type="common">Maidenhair fern</name>
    <dbReference type="NCBI Taxonomy" id="13818"/>
    <lineage>
        <taxon>Eukaryota</taxon>
        <taxon>Viridiplantae</taxon>
        <taxon>Streptophyta</taxon>
        <taxon>Embryophyta</taxon>
        <taxon>Tracheophyta</taxon>
        <taxon>Polypodiopsida</taxon>
        <taxon>Polypodiidae</taxon>
        <taxon>Polypodiales</taxon>
        <taxon>Pteridineae</taxon>
        <taxon>Pteridaceae</taxon>
        <taxon>Vittarioideae</taxon>
        <taxon>Adiantum</taxon>
    </lineage>
</organism>
<dbReference type="GO" id="GO:0003723">
    <property type="term" value="F:RNA binding"/>
    <property type="evidence" value="ECO:0007669"/>
    <property type="project" value="UniProtKB-UniRule"/>
</dbReference>
<dbReference type="Pfam" id="PF00035">
    <property type="entry name" value="dsrm"/>
    <property type="match status" value="2"/>
</dbReference>
<evidence type="ECO:0000256" key="2">
    <source>
        <dbReference type="ARBA" id="ARBA00022884"/>
    </source>
</evidence>
<evidence type="ECO:0000259" key="4">
    <source>
        <dbReference type="PROSITE" id="PS50137"/>
    </source>
</evidence>
<dbReference type="PROSITE" id="PS50137">
    <property type="entry name" value="DS_RBD"/>
    <property type="match status" value="1"/>
</dbReference>
<gene>
    <name evidence="5" type="ORF">GOP47_0001678</name>
</gene>
<dbReference type="InterPro" id="IPR014720">
    <property type="entry name" value="dsRBD_dom"/>
</dbReference>